<name>A0ABR9XJN3_9SPHI</name>
<evidence type="ECO:0000313" key="3">
    <source>
        <dbReference type="Proteomes" id="UP000632774"/>
    </source>
</evidence>
<proteinExistence type="predicted"/>
<keyword evidence="1" id="KW-0472">Membrane</keyword>
<keyword evidence="3" id="KW-1185">Reference proteome</keyword>
<dbReference type="EMBL" id="JADFFM010000001">
    <property type="protein sequence ID" value="MBE9667240.1"/>
    <property type="molecule type" value="Genomic_DNA"/>
</dbReference>
<reference evidence="2 3" key="1">
    <citation type="submission" date="2020-10" db="EMBL/GenBank/DDBJ databases">
        <title>Mucilaginibacter mali sp. nov., isolated from rhizosphere soil of apple orchard.</title>
        <authorList>
            <person name="Lee J.-S."/>
            <person name="Kim H.S."/>
            <person name="Kim J.-S."/>
        </authorList>
    </citation>
    <scope>NUCLEOTIDE SEQUENCE [LARGE SCALE GENOMIC DNA]</scope>
    <source>
        <strain evidence="2 3">KCTC 23157</strain>
    </source>
</reference>
<gene>
    <name evidence="2" type="ORF">IRJ18_12790</name>
</gene>
<dbReference type="RefSeq" id="WP_194106585.1">
    <property type="nucleotide sequence ID" value="NZ_JADFFM010000001.1"/>
</dbReference>
<evidence type="ECO:0000256" key="1">
    <source>
        <dbReference type="SAM" id="Phobius"/>
    </source>
</evidence>
<sequence length="180" mass="20847">MQEKTIHIPFNREHYINNQKVIWDLMYKEVSGSYYIYIAATVIVLAIGLAVDLKGGFPITTIIGIGMLISILLKFRHVRKVKRNFFTRANDIATLHETALGDTTYIFTNDTLTVQNNQQTKRYNWDDFEPLVYFENTLILKVKKGESEYIIVSQYEVSHADFDEIHSILNEKMAAYSLVT</sequence>
<evidence type="ECO:0008006" key="4">
    <source>
        <dbReference type="Google" id="ProtNLM"/>
    </source>
</evidence>
<accession>A0ABR9XJN3</accession>
<keyword evidence="1" id="KW-1133">Transmembrane helix</keyword>
<evidence type="ECO:0000313" key="2">
    <source>
        <dbReference type="EMBL" id="MBE9667240.1"/>
    </source>
</evidence>
<feature type="transmembrane region" description="Helical" evidence="1">
    <location>
        <begin position="57"/>
        <end position="75"/>
    </location>
</feature>
<feature type="transmembrane region" description="Helical" evidence="1">
    <location>
        <begin position="34"/>
        <end position="51"/>
    </location>
</feature>
<dbReference type="Proteomes" id="UP000632774">
    <property type="component" value="Unassembled WGS sequence"/>
</dbReference>
<organism evidence="2 3">
    <name type="scientific">Mucilaginibacter boryungensis</name>
    <dbReference type="NCBI Taxonomy" id="768480"/>
    <lineage>
        <taxon>Bacteria</taxon>
        <taxon>Pseudomonadati</taxon>
        <taxon>Bacteroidota</taxon>
        <taxon>Sphingobacteriia</taxon>
        <taxon>Sphingobacteriales</taxon>
        <taxon>Sphingobacteriaceae</taxon>
        <taxon>Mucilaginibacter</taxon>
    </lineage>
</organism>
<keyword evidence="1" id="KW-0812">Transmembrane</keyword>
<protein>
    <recommendedName>
        <fullName evidence="4">YcxB-like protein</fullName>
    </recommendedName>
</protein>
<comment type="caution">
    <text evidence="2">The sequence shown here is derived from an EMBL/GenBank/DDBJ whole genome shotgun (WGS) entry which is preliminary data.</text>
</comment>